<dbReference type="GO" id="GO:0051117">
    <property type="term" value="F:ATPase binding"/>
    <property type="evidence" value="ECO:0007669"/>
    <property type="project" value="TreeGrafter"/>
</dbReference>
<evidence type="ECO:0000313" key="4">
    <source>
        <dbReference type="EMBL" id="CAA0825429.1"/>
    </source>
</evidence>
<gene>
    <name evidence="4" type="ORF">SHERM_22205</name>
</gene>
<proteinExistence type="inferred from homology"/>
<dbReference type="CDD" id="cd07017">
    <property type="entry name" value="S14_ClpP_2"/>
    <property type="match status" value="1"/>
</dbReference>
<dbReference type="EMBL" id="CACSLK010026072">
    <property type="protein sequence ID" value="CAA0825429.1"/>
    <property type="molecule type" value="Genomic_DNA"/>
</dbReference>
<protein>
    <recommendedName>
        <fullName evidence="2">ATP-dependent Clp protease proteolytic subunit</fullName>
    </recommendedName>
</protein>
<evidence type="ECO:0000256" key="3">
    <source>
        <dbReference type="SAM" id="MobiDB-lite"/>
    </source>
</evidence>
<feature type="region of interest" description="Disordered" evidence="3">
    <location>
        <begin position="1"/>
        <end position="37"/>
    </location>
</feature>
<evidence type="ECO:0000256" key="2">
    <source>
        <dbReference type="RuleBase" id="RU003567"/>
    </source>
</evidence>
<comment type="similarity">
    <text evidence="1 2">Belongs to the peptidase S14 family.</text>
</comment>
<reference evidence="4" key="1">
    <citation type="submission" date="2019-12" db="EMBL/GenBank/DDBJ databases">
        <authorList>
            <person name="Scholes J."/>
        </authorList>
    </citation>
    <scope>NUCLEOTIDE SEQUENCE</scope>
</reference>
<dbReference type="GO" id="GO:0004176">
    <property type="term" value="F:ATP-dependent peptidase activity"/>
    <property type="evidence" value="ECO:0007669"/>
    <property type="project" value="InterPro"/>
</dbReference>
<dbReference type="PANTHER" id="PTHR10381">
    <property type="entry name" value="ATP-DEPENDENT CLP PROTEASE PROTEOLYTIC SUBUNIT"/>
    <property type="match status" value="1"/>
</dbReference>
<dbReference type="Pfam" id="PF00574">
    <property type="entry name" value="CLP_protease"/>
    <property type="match status" value="1"/>
</dbReference>
<dbReference type="GO" id="GO:0009532">
    <property type="term" value="C:plastid stroma"/>
    <property type="evidence" value="ECO:0007669"/>
    <property type="project" value="UniProtKB-ARBA"/>
</dbReference>
<dbReference type="AlphaFoldDB" id="A0A9N7N355"/>
<name>A0A9N7N355_STRHE</name>
<dbReference type="GO" id="GO:0009368">
    <property type="term" value="C:endopeptidase Clp complex"/>
    <property type="evidence" value="ECO:0007669"/>
    <property type="project" value="TreeGrafter"/>
</dbReference>
<dbReference type="Proteomes" id="UP001153555">
    <property type="component" value="Unassembled WGS sequence"/>
</dbReference>
<dbReference type="PRINTS" id="PR00127">
    <property type="entry name" value="CLPPROTEASEP"/>
</dbReference>
<dbReference type="InterPro" id="IPR001907">
    <property type="entry name" value="ClpP"/>
</dbReference>
<evidence type="ECO:0000313" key="5">
    <source>
        <dbReference type="Proteomes" id="UP001153555"/>
    </source>
</evidence>
<dbReference type="GO" id="GO:0004252">
    <property type="term" value="F:serine-type endopeptidase activity"/>
    <property type="evidence" value="ECO:0007669"/>
    <property type="project" value="InterPro"/>
</dbReference>
<comment type="caution">
    <text evidence="4">The sequence shown here is derived from an EMBL/GenBank/DDBJ whole genome shotgun (WGS) entry which is preliminary data.</text>
</comment>
<dbReference type="OrthoDB" id="2017408at2759"/>
<dbReference type="Gene3D" id="3.90.226.10">
    <property type="entry name" value="2-enoyl-CoA Hydratase, Chain A, domain 1"/>
    <property type="match status" value="1"/>
</dbReference>
<evidence type="ECO:0000256" key="1">
    <source>
        <dbReference type="ARBA" id="ARBA00007039"/>
    </source>
</evidence>
<keyword evidence="4" id="KW-0645">Protease</keyword>
<dbReference type="InterPro" id="IPR029045">
    <property type="entry name" value="ClpP/crotonase-like_dom_sf"/>
</dbReference>
<keyword evidence="5" id="KW-1185">Reference proteome</keyword>
<dbReference type="GO" id="GO:0006515">
    <property type="term" value="P:protein quality control for misfolded or incompletely synthesized proteins"/>
    <property type="evidence" value="ECO:0007669"/>
    <property type="project" value="TreeGrafter"/>
</dbReference>
<keyword evidence="4" id="KW-0378">Hydrolase</keyword>
<dbReference type="SUPFAM" id="SSF52096">
    <property type="entry name" value="ClpP/crotonase"/>
    <property type="match status" value="1"/>
</dbReference>
<dbReference type="InterPro" id="IPR023562">
    <property type="entry name" value="ClpP/TepA"/>
</dbReference>
<accession>A0A9N7N355</accession>
<dbReference type="PANTHER" id="PTHR10381:SF47">
    <property type="entry name" value="ATP-DEPENDENT CLP PROTEASE PROTEOLYTIC SUBUNIT-RELATED PROTEIN 4, CHLOROPLASTIC"/>
    <property type="match status" value="1"/>
</dbReference>
<feature type="compositionally biased region" description="Polar residues" evidence="3">
    <location>
        <begin position="1"/>
        <end position="12"/>
    </location>
</feature>
<feature type="compositionally biased region" description="Basic and acidic residues" evidence="3">
    <location>
        <begin position="278"/>
        <end position="292"/>
    </location>
</feature>
<feature type="region of interest" description="Disordered" evidence="3">
    <location>
        <begin position="278"/>
        <end position="299"/>
    </location>
</feature>
<sequence>MASISFPTARTTPSPNLFLPSPPPFSPRSSPASNLLPPYVGGGGLSSDFSGLKFRPASLSSSSGRPKRGVITMVIPFQTGDEIRAASEQPPPDLASLLLAERIVYLGMPLSPPVHELLTAEFLYLQHEDKQKPIYLYINSTGTTKSEGKLGYDTEAFGIHDCMRFLHAPICTICVGNAWGEAAMLLAAGAKGYRAAIPSATIMIKQPISRFQGRATDVEVMRQELKRLKGTLVKLYAQYIGKSEEQIEADIRRPKYFSPSEAVEYGIIDKVLYTERAKKDKGVQSDTKRAQNVEKGPGL</sequence>
<organism evidence="4 5">
    <name type="scientific">Striga hermonthica</name>
    <name type="common">Purple witchweed</name>
    <name type="synonym">Buchnera hermonthica</name>
    <dbReference type="NCBI Taxonomy" id="68872"/>
    <lineage>
        <taxon>Eukaryota</taxon>
        <taxon>Viridiplantae</taxon>
        <taxon>Streptophyta</taxon>
        <taxon>Embryophyta</taxon>
        <taxon>Tracheophyta</taxon>
        <taxon>Spermatophyta</taxon>
        <taxon>Magnoliopsida</taxon>
        <taxon>eudicotyledons</taxon>
        <taxon>Gunneridae</taxon>
        <taxon>Pentapetalae</taxon>
        <taxon>asterids</taxon>
        <taxon>lamiids</taxon>
        <taxon>Lamiales</taxon>
        <taxon>Orobanchaceae</taxon>
        <taxon>Buchnereae</taxon>
        <taxon>Striga</taxon>
    </lineage>
</organism>